<keyword evidence="7" id="KW-0812">Transmembrane</keyword>
<evidence type="ECO:0000256" key="7">
    <source>
        <dbReference type="SAM" id="Phobius"/>
    </source>
</evidence>
<name>A0A6P5GM26_ANACO</name>
<protein>
    <submittedName>
        <fullName evidence="11">Glucan endo-1,3-beta-glucosidase 9</fullName>
    </submittedName>
</protein>
<dbReference type="InterPro" id="IPR012946">
    <property type="entry name" value="X8"/>
</dbReference>
<evidence type="ECO:0000256" key="4">
    <source>
        <dbReference type="ARBA" id="ARBA00023157"/>
    </source>
</evidence>
<accession>A0A6P5GM26</accession>
<dbReference type="SMART" id="SM00768">
    <property type="entry name" value="X8"/>
    <property type="match status" value="1"/>
</dbReference>
<dbReference type="FunFam" id="1.20.58.1040:FF:000002">
    <property type="entry name" value="Glucan endo-1,3-beta-glucosidase 8"/>
    <property type="match status" value="1"/>
</dbReference>
<evidence type="ECO:0000313" key="11">
    <source>
        <dbReference type="RefSeq" id="XP_020108862.1"/>
    </source>
</evidence>
<feature type="domain" description="X8" evidence="9">
    <location>
        <begin position="373"/>
        <end position="457"/>
    </location>
</feature>
<feature type="chain" id="PRO_5028072988" evidence="8">
    <location>
        <begin position="29"/>
        <end position="493"/>
    </location>
</feature>
<proteinExistence type="inferred from homology"/>
<keyword evidence="10" id="KW-1185">Reference proteome</keyword>
<sequence length="493" mass="53480">MAMRCGHRPVILLLVVFVVVVSSPFSTALGVNWGGASSQPLPAPKVVTGLLRPNGVVRVKLADADPAALASLVGSGIGVAVGIPNQMLRDLGASKKAAASWVHDNVTRYLSDRGPGARLGIEYVAVGDEPFLLSYGKEFEPYVVGAATNIRLALTAAKADRIKVIVPCSFDVIQTESNLPSKSHFRPDLNKTMTDLLSFLANYSSPFVIDVNPFSALQQNKNLSLDYLLFQKKSRPITDGNSSYNNFFDLSIDSLISSLSKVGFGEMEVVVGRIGWPTDGAVNATPSVAQTFNKALIDHLKTKSGTPLRPKRFPTETYLFSLLDEDRRSITAGNYERHWGIFTFDGQAKYNVDLGQGSKSLESAHNVEYLYPRWCVVNNNNDKDLSNVTAGASEACSNADCTALSPGSSCFGIGWPANVSYAFNSYYQQRDQSQESCDFGGLGLITTVDPSLGDCRFAIALRTSFSTSIHETLIATRMMILSAFVWLYLLSFS</sequence>
<keyword evidence="3" id="KW-0378">Hydrolase</keyword>
<feature type="signal peptide" evidence="8">
    <location>
        <begin position="1"/>
        <end position="28"/>
    </location>
</feature>
<dbReference type="Pfam" id="PF07983">
    <property type="entry name" value="X8"/>
    <property type="match status" value="1"/>
</dbReference>
<dbReference type="Gene3D" id="1.20.58.1040">
    <property type="match status" value="1"/>
</dbReference>
<keyword evidence="4" id="KW-1015">Disulfide bond</keyword>
<evidence type="ECO:0000256" key="6">
    <source>
        <dbReference type="RuleBase" id="RU004335"/>
    </source>
</evidence>
<keyword evidence="5" id="KW-0326">Glycosidase</keyword>
<dbReference type="Gene3D" id="3.20.20.80">
    <property type="entry name" value="Glycosidases"/>
    <property type="match status" value="1"/>
</dbReference>
<evidence type="ECO:0000256" key="1">
    <source>
        <dbReference type="ARBA" id="ARBA00008773"/>
    </source>
</evidence>
<dbReference type="GO" id="GO:0004553">
    <property type="term" value="F:hydrolase activity, hydrolyzing O-glycosyl compounds"/>
    <property type="evidence" value="ECO:0007669"/>
    <property type="project" value="InterPro"/>
</dbReference>
<dbReference type="RefSeq" id="XP_020108862.1">
    <property type="nucleotide sequence ID" value="XM_020253273.1"/>
</dbReference>
<feature type="transmembrane region" description="Helical" evidence="7">
    <location>
        <begin position="472"/>
        <end position="490"/>
    </location>
</feature>
<reference evidence="10" key="1">
    <citation type="journal article" date="2015" name="Nat. Genet.">
        <title>The pineapple genome and the evolution of CAM photosynthesis.</title>
        <authorList>
            <person name="Ming R."/>
            <person name="VanBuren R."/>
            <person name="Wai C.M."/>
            <person name="Tang H."/>
            <person name="Schatz M.C."/>
            <person name="Bowers J.E."/>
            <person name="Lyons E."/>
            <person name="Wang M.L."/>
            <person name="Chen J."/>
            <person name="Biggers E."/>
            <person name="Zhang J."/>
            <person name="Huang L."/>
            <person name="Zhang L."/>
            <person name="Miao W."/>
            <person name="Zhang J."/>
            <person name="Ye Z."/>
            <person name="Miao C."/>
            <person name="Lin Z."/>
            <person name="Wang H."/>
            <person name="Zhou H."/>
            <person name="Yim W.C."/>
            <person name="Priest H.D."/>
            <person name="Zheng C."/>
            <person name="Woodhouse M."/>
            <person name="Edger P.P."/>
            <person name="Guyot R."/>
            <person name="Guo H.B."/>
            <person name="Guo H."/>
            <person name="Zheng G."/>
            <person name="Singh R."/>
            <person name="Sharma A."/>
            <person name="Min X."/>
            <person name="Zheng Y."/>
            <person name="Lee H."/>
            <person name="Gurtowski J."/>
            <person name="Sedlazeck F.J."/>
            <person name="Harkess A."/>
            <person name="McKain M.R."/>
            <person name="Liao Z."/>
            <person name="Fang J."/>
            <person name="Liu J."/>
            <person name="Zhang X."/>
            <person name="Zhang Q."/>
            <person name="Hu W."/>
            <person name="Qin Y."/>
            <person name="Wang K."/>
            <person name="Chen L.Y."/>
            <person name="Shirley N."/>
            <person name="Lin Y.R."/>
            <person name="Liu L.Y."/>
            <person name="Hernandez A.G."/>
            <person name="Wright C.L."/>
            <person name="Bulone V."/>
            <person name="Tuskan G.A."/>
            <person name="Heath K."/>
            <person name="Zee F."/>
            <person name="Moore P.H."/>
            <person name="Sunkar R."/>
            <person name="Leebens-Mack J.H."/>
            <person name="Mockler T."/>
            <person name="Bennetzen J.L."/>
            <person name="Freeling M."/>
            <person name="Sankoff D."/>
            <person name="Paterson A.H."/>
            <person name="Zhu X."/>
            <person name="Yang X."/>
            <person name="Smith J.A."/>
            <person name="Cushman J.C."/>
            <person name="Paull R.E."/>
            <person name="Yu Q."/>
        </authorList>
    </citation>
    <scope>NUCLEOTIDE SEQUENCE [LARGE SCALE GENOMIC DNA]</scope>
    <source>
        <strain evidence="10">cv. F153</strain>
    </source>
</reference>
<dbReference type="InterPro" id="IPR017853">
    <property type="entry name" value="GH"/>
</dbReference>
<evidence type="ECO:0000256" key="2">
    <source>
        <dbReference type="ARBA" id="ARBA00022729"/>
    </source>
</evidence>
<organism evidence="10 11">
    <name type="scientific">Ananas comosus</name>
    <name type="common">Pineapple</name>
    <name type="synonym">Ananas ananas</name>
    <dbReference type="NCBI Taxonomy" id="4615"/>
    <lineage>
        <taxon>Eukaryota</taxon>
        <taxon>Viridiplantae</taxon>
        <taxon>Streptophyta</taxon>
        <taxon>Embryophyta</taxon>
        <taxon>Tracheophyta</taxon>
        <taxon>Spermatophyta</taxon>
        <taxon>Magnoliopsida</taxon>
        <taxon>Liliopsida</taxon>
        <taxon>Poales</taxon>
        <taxon>Bromeliaceae</taxon>
        <taxon>Bromelioideae</taxon>
        <taxon>Ananas</taxon>
    </lineage>
</organism>
<gene>
    <name evidence="11" type="primary">LOC109724444</name>
</gene>
<comment type="similarity">
    <text evidence="1 6">Belongs to the glycosyl hydrolase 17 family.</text>
</comment>
<dbReference type="Gramene" id="Aco001591.1.mrna1">
    <property type="protein sequence ID" value="Aco001591.1.mrna1"/>
    <property type="gene ID" value="Aco001591.1.path1"/>
</dbReference>
<evidence type="ECO:0000256" key="8">
    <source>
        <dbReference type="SAM" id="SignalP"/>
    </source>
</evidence>
<evidence type="ECO:0000256" key="5">
    <source>
        <dbReference type="ARBA" id="ARBA00023295"/>
    </source>
</evidence>
<dbReference type="InterPro" id="IPR044965">
    <property type="entry name" value="Glyco_hydro_17_plant"/>
</dbReference>
<evidence type="ECO:0000313" key="10">
    <source>
        <dbReference type="Proteomes" id="UP000515123"/>
    </source>
</evidence>
<evidence type="ECO:0000256" key="3">
    <source>
        <dbReference type="ARBA" id="ARBA00022801"/>
    </source>
</evidence>
<keyword evidence="7" id="KW-1133">Transmembrane helix</keyword>
<keyword evidence="2 8" id="KW-0732">Signal</keyword>
<dbReference type="PANTHER" id="PTHR32227">
    <property type="entry name" value="GLUCAN ENDO-1,3-BETA-GLUCOSIDASE BG1-RELATED-RELATED"/>
    <property type="match status" value="1"/>
</dbReference>
<dbReference type="GeneID" id="109724444"/>
<dbReference type="GO" id="GO:0005975">
    <property type="term" value="P:carbohydrate metabolic process"/>
    <property type="evidence" value="ECO:0007669"/>
    <property type="project" value="InterPro"/>
</dbReference>
<evidence type="ECO:0000259" key="9">
    <source>
        <dbReference type="SMART" id="SM00768"/>
    </source>
</evidence>
<dbReference type="OrthoDB" id="1293114at2759"/>
<dbReference type="Proteomes" id="UP000515123">
    <property type="component" value="Linkage group 18"/>
</dbReference>
<keyword evidence="7" id="KW-0472">Membrane</keyword>
<dbReference type="InterPro" id="IPR000490">
    <property type="entry name" value="Glyco_hydro_17"/>
</dbReference>
<reference evidence="11" key="2">
    <citation type="submission" date="2025-08" db="UniProtKB">
        <authorList>
            <consortium name="RefSeq"/>
        </authorList>
    </citation>
    <scope>IDENTIFICATION</scope>
    <source>
        <tissue evidence="11">Leaf</tissue>
    </source>
</reference>
<dbReference type="AlphaFoldDB" id="A0A6P5GM26"/>
<dbReference type="Pfam" id="PF00332">
    <property type="entry name" value="Glyco_hydro_17"/>
    <property type="match status" value="1"/>
</dbReference>
<dbReference type="SUPFAM" id="SSF51445">
    <property type="entry name" value="(Trans)glycosidases"/>
    <property type="match status" value="1"/>
</dbReference>